<dbReference type="AlphaFoldDB" id="A0A2V2NIG8"/>
<dbReference type="GO" id="GO:0019441">
    <property type="term" value="P:L-tryptophan catabolic process to kynurenine"/>
    <property type="evidence" value="ECO:0007669"/>
    <property type="project" value="InterPro"/>
</dbReference>
<dbReference type="SUPFAM" id="SSF102198">
    <property type="entry name" value="Putative cyclase"/>
    <property type="match status" value="1"/>
</dbReference>
<keyword evidence="2" id="KW-1185">Reference proteome</keyword>
<dbReference type="EMBL" id="QGMZ01000003">
    <property type="protein sequence ID" value="PWR76217.1"/>
    <property type="molecule type" value="Genomic_DNA"/>
</dbReference>
<dbReference type="Gene3D" id="3.50.30.50">
    <property type="entry name" value="Putative cyclase"/>
    <property type="match status" value="1"/>
</dbReference>
<comment type="caution">
    <text evidence="1">The sequence shown here is derived from an EMBL/GenBank/DDBJ whole genome shotgun (WGS) entry which is preliminary data.</text>
</comment>
<accession>A0A2V2NIG8</accession>
<dbReference type="InterPro" id="IPR037175">
    <property type="entry name" value="KFase_sf"/>
</dbReference>
<name>A0A2V2NIG8_9EURY</name>
<dbReference type="RefSeq" id="WP_109939177.1">
    <property type="nucleotide sequence ID" value="NZ_CP176366.1"/>
</dbReference>
<dbReference type="GO" id="GO:0004061">
    <property type="term" value="F:arylformamidase activity"/>
    <property type="evidence" value="ECO:0007669"/>
    <property type="project" value="InterPro"/>
</dbReference>
<sequence>MISRITELFFICISILIWAISPVGAVVSTTDNLTPLWEQMQDCRFVDLTHTFYPGIPHWKGDPDEKVETLYSYEPGNGTLGSGFYLQYYSLVGQWGTHVDPPAHFVKGLRTLDEISPREMILPLVVIDVHEKVAENSDYTVSMDDVRDWETRNGQIPEGSFVALRTDWSKRWPDQNAMQNMDPEGVAHYPGWSKEVLTYLFEDCNITASGHETTDTDQGTVVSQDQYPLETYILSQDKYQIELLTNLDQVPESGCLIVVTFPKPLKGSGFPARVFAICP</sequence>
<protein>
    <submittedName>
        <fullName evidence="1">Cyclase</fullName>
    </submittedName>
</protein>
<dbReference type="OrthoDB" id="9014at2157"/>
<dbReference type="Pfam" id="PF04199">
    <property type="entry name" value="Cyclase"/>
    <property type="match status" value="1"/>
</dbReference>
<dbReference type="Proteomes" id="UP000245934">
    <property type="component" value="Unassembled WGS sequence"/>
</dbReference>
<dbReference type="PANTHER" id="PTHR31118">
    <property type="entry name" value="CYCLASE-LIKE PROTEIN 2"/>
    <property type="match status" value="1"/>
</dbReference>
<evidence type="ECO:0000313" key="2">
    <source>
        <dbReference type="Proteomes" id="UP000245934"/>
    </source>
</evidence>
<organism evidence="1 2">
    <name type="scientific">Methanospirillum stamsii</name>
    <dbReference type="NCBI Taxonomy" id="1277351"/>
    <lineage>
        <taxon>Archaea</taxon>
        <taxon>Methanobacteriati</taxon>
        <taxon>Methanobacteriota</taxon>
        <taxon>Stenosarchaea group</taxon>
        <taxon>Methanomicrobia</taxon>
        <taxon>Methanomicrobiales</taxon>
        <taxon>Methanospirillaceae</taxon>
        <taxon>Methanospirillum</taxon>
    </lineage>
</organism>
<evidence type="ECO:0000313" key="1">
    <source>
        <dbReference type="EMBL" id="PWR76217.1"/>
    </source>
</evidence>
<dbReference type="InterPro" id="IPR007325">
    <property type="entry name" value="KFase/CYL"/>
</dbReference>
<proteinExistence type="predicted"/>
<reference evidence="1 2" key="1">
    <citation type="submission" date="2018-05" db="EMBL/GenBank/DDBJ databases">
        <title>Draft genome of Methanospirillum stamsii Pt1.</title>
        <authorList>
            <person name="Dueholm M.S."/>
            <person name="Nielsen P.H."/>
            <person name="Bakmann L.F."/>
            <person name="Otzen D.E."/>
        </authorList>
    </citation>
    <scope>NUCLEOTIDE SEQUENCE [LARGE SCALE GENOMIC DNA]</scope>
    <source>
        <strain evidence="1 2">Pt1</strain>
    </source>
</reference>
<dbReference type="GeneID" id="97610647"/>
<dbReference type="PANTHER" id="PTHR31118:SF12">
    <property type="entry name" value="CYCLASE-LIKE PROTEIN 2"/>
    <property type="match status" value="1"/>
</dbReference>
<gene>
    <name evidence="1" type="ORF">DLD82_00655</name>
</gene>